<evidence type="ECO:0008006" key="4">
    <source>
        <dbReference type="Google" id="ProtNLM"/>
    </source>
</evidence>
<accession>A0A9P9Z9C8</accession>
<dbReference type="EMBL" id="JAMQYH010000009">
    <property type="protein sequence ID" value="KAJ1684749.1"/>
    <property type="molecule type" value="Genomic_DNA"/>
</dbReference>
<gene>
    <name evidence="2" type="ORF">LUZ63_020020</name>
</gene>
<name>A0A9P9Z9C8_9POAL</name>
<protein>
    <recommendedName>
        <fullName evidence="4">Sulfotransferase family protein</fullName>
    </recommendedName>
</protein>
<feature type="region of interest" description="Disordered" evidence="1">
    <location>
        <begin position="208"/>
        <end position="236"/>
    </location>
</feature>
<reference evidence="2" key="1">
    <citation type="journal article" date="2022" name="Cell">
        <title>Repeat-based holocentromeres influence genome architecture and karyotype evolution.</title>
        <authorList>
            <person name="Hofstatter P.G."/>
            <person name="Thangavel G."/>
            <person name="Lux T."/>
            <person name="Neumann P."/>
            <person name="Vondrak T."/>
            <person name="Novak P."/>
            <person name="Zhang M."/>
            <person name="Costa L."/>
            <person name="Castellani M."/>
            <person name="Scott A."/>
            <person name="Toegelov H."/>
            <person name="Fuchs J."/>
            <person name="Mata-Sucre Y."/>
            <person name="Dias Y."/>
            <person name="Vanzela A.L.L."/>
            <person name="Huettel B."/>
            <person name="Almeida C.C.S."/>
            <person name="Simkova H."/>
            <person name="Souza G."/>
            <person name="Pedrosa-Harand A."/>
            <person name="Macas J."/>
            <person name="Mayer K.F.X."/>
            <person name="Houben A."/>
            <person name="Marques A."/>
        </authorList>
    </citation>
    <scope>NUCLEOTIDE SEQUENCE</scope>
    <source>
        <strain evidence="2">RhyBre1mFocal</strain>
    </source>
</reference>
<evidence type="ECO:0000313" key="3">
    <source>
        <dbReference type="Proteomes" id="UP001151287"/>
    </source>
</evidence>
<evidence type="ECO:0000313" key="2">
    <source>
        <dbReference type="EMBL" id="KAJ1684749.1"/>
    </source>
</evidence>
<dbReference type="SUPFAM" id="SSF52540">
    <property type="entry name" value="P-loop containing nucleoside triphosphate hydrolases"/>
    <property type="match status" value="1"/>
</dbReference>
<dbReference type="Gene3D" id="3.40.50.300">
    <property type="entry name" value="P-loop containing nucleotide triphosphate hydrolases"/>
    <property type="match status" value="1"/>
</dbReference>
<dbReference type="InterPro" id="IPR027417">
    <property type="entry name" value="P-loop_NTPase"/>
</dbReference>
<dbReference type="Pfam" id="PF17784">
    <property type="entry name" value="Sulfotransfer_4"/>
    <property type="match status" value="1"/>
</dbReference>
<dbReference type="AlphaFoldDB" id="A0A9P9Z9C8"/>
<dbReference type="PANTHER" id="PTHR36978:SF4">
    <property type="entry name" value="P-LOOP CONTAINING NUCLEOSIDE TRIPHOSPHATE HYDROLASE PROTEIN"/>
    <property type="match status" value="1"/>
</dbReference>
<organism evidence="2 3">
    <name type="scientific">Rhynchospora breviuscula</name>
    <dbReference type="NCBI Taxonomy" id="2022672"/>
    <lineage>
        <taxon>Eukaryota</taxon>
        <taxon>Viridiplantae</taxon>
        <taxon>Streptophyta</taxon>
        <taxon>Embryophyta</taxon>
        <taxon>Tracheophyta</taxon>
        <taxon>Spermatophyta</taxon>
        <taxon>Magnoliopsida</taxon>
        <taxon>Liliopsida</taxon>
        <taxon>Poales</taxon>
        <taxon>Cyperaceae</taxon>
        <taxon>Cyperoideae</taxon>
        <taxon>Rhynchosporeae</taxon>
        <taxon>Rhynchospora</taxon>
    </lineage>
</organism>
<dbReference type="OrthoDB" id="1925714at2759"/>
<sequence>MRLIGAALPRTGTMSLSHALRDLTGEGCYHMTELFHRPQDAPTWAAAYRGEAVDWPAFLDGYAAGVDTPLCVVWREVAEAFPGAKVLLTSRTDAATWWASMEATVLPNMRRMRRAQVEGAAPDGELPPWLRDATPEQATAMTEVFGAMGPRILGSDEAMEDPALGQAAYDAWLADVRESVPADRLVEWSPGDGWEPLCAALDLPVPDREFPHDNSRADFVARTREHDAKPPRPGAD</sequence>
<keyword evidence="3" id="KW-1185">Reference proteome</keyword>
<dbReference type="InterPro" id="IPR040632">
    <property type="entry name" value="Sulfotransfer_4"/>
</dbReference>
<dbReference type="Proteomes" id="UP001151287">
    <property type="component" value="Unassembled WGS sequence"/>
</dbReference>
<evidence type="ECO:0000256" key="1">
    <source>
        <dbReference type="SAM" id="MobiDB-lite"/>
    </source>
</evidence>
<proteinExistence type="predicted"/>
<comment type="caution">
    <text evidence="2">The sequence shown here is derived from an EMBL/GenBank/DDBJ whole genome shotgun (WGS) entry which is preliminary data.</text>
</comment>
<dbReference type="PANTHER" id="PTHR36978">
    <property type="entry name" value="P-LOOP CONTAINING NUCLEOTIDE TRIPHOSPHATE HYDROLASE"/>
    <property type="match status" value="1"/>
</dbReference>